<keyword evidence="1" id="KW-0677">Repeat</keyword>
<feature type="repeat" description="TPR" evidence="3">
    <location>
        <begin position="194"/>
        <end position="227"/>
    </location>
</feature>
<dbReference type="EMBL" id="JAASRN010000002">
    <property type="protein sequence ID" value="NIK74340.1"/>
    <property type="molecule type" value="Genomic_DNA"/>
</dbReference>
<dbReference type="InterPro" id="IPR011990">
    <property type="entry name" value="TPR-like_helical_dom_sf"/>
</dbReference>
<dbReference type="SUPFAM" id="SSF48452">
    <property type="entry name" value="TPR-like"/>
    <property type="match status" value="1"/>
</dbReference>
<accession>A0A846MSN3</accession>
<organism evidence="5 6">
    <name type="scientific">Thermonema lapsum</name>
    <dbReference type="NCBI Taxonomy" id="28195"/>
    <lineage>
        <taxon>Bacteria</taxon>
        <taxon>Pseudomonadati</taxon>
        <taxon>Bacteroidota</taxon>
        <taxon>Cytophagia</taxon>
        <taxon>Cytophagales</taxon>
        <taxon>Thermonemataceae</taxon>
        <taxon>Thermonema</taxon>
    </lineage>
</organism>
<keyword evidence="4" id="KW-0812">Transmembrane</keyword>
<dbReference type="InterPro" id="IPR051012">
    <property type="entry name" value="CellSynth/LPSAsmb/PSIAsmb"/>
</dbReference>
<evidence type="ECO:0000313" key="6">
    <source>
        <dbReference type="Proteomes" id="UP000537126"/>
    </source>
</evidence>
<dbReference type="PROSITE" id="PS50293">
    <property type="entry name" value="TPR_REGION"/>
    <property type="match status" value="1"/>
</dbReference>
<evidence type="ECO:0000313" key="5">
    <source>
        <dbReference type="EMBL" id="NIK74340.1"/>
    </source>
</evidence>
<keyword evidence="2 3" id="KW-0802">TPR repeat</keyword>
<evidence type="ECO:0000256" key="1">
    <source>
        <dbReference type="ARBA" id="ARBA00022737"/>
    </source>
</evidence>
<gene>
    <name evidence="5" type="ORF">FHS56_001853</name>
</gene>
<protein>
    <submittedName>
        <fullName evidence="5">Tetratricopeptide (TPR) repeat protein</fullName>
    </submittedName>
</protein>
<reference evidence="5 6" key="1">
    <citation type="submission" date="2020-03" db="EMBL/GenBank/DDBJ databases">
        <title>Genomic Encyclopedia of Type Strains, Phase IV (KMG-IV): sequencing the most valuable type-strain genomes for metagenomic binning, comparative biology and taxonomic classification.</title>
        <authorList>
            <person name="Goeker M."/>
        </authorList>
    </citation>
    <scope>NUCLEOTIDE SEQUENCE [LARGE SCALE GENOMIC DNA]</scope>
    <source>
        <strain evidence="5 6">DSM 5718</strain>
    </source>
</reference>
<dbReference type="PROSITE" id="PS50005">
    <property type="entry name" value="TPR"/>
    <property type="match status" value="2"/>
</dbReference>
<name>A0A846MSN3_9BACT</name>
<keyword evidence="6" id="KW-1185">Reference proteome</keyword>
<evidence type="ECO:0000256" key="3">
    <source>
        <dbReference type="PROSITE-ProRule" id="PRU00339"/>
    </source>
</evidence>
<dbReference type="SMART" id="SM00028">
    <property type="entry name" value="TPR"/>
    <property type="match status" value="2"/>
</dbReference>
<dbReference type="PANTHER" id="PTHR45586">
    <property type="entry name" value="TPR REPEAT-CONTAINING PROTEIN PA4667"/>
    <property type="match status" value="1"/>
</dbReference>
<dbReference type="Pfam" id="PF14559">
    <property type="entry name" value="TPR_19"/>
    <property type="match status" value="1"/>
</dbReference>
<evidence type="ECO:0000256" key="2">
    <source>
        <dbReference type="ARBA" id="ARBA00022803"/>
    </source>
</evidence>
<keyword evidence="4" id="KW-1133">Transmembrane helix</keyword>
<feature type="repeat" description="TPR" evidence="3">
    <location>
        <begin position="228"/>
        <end position="261"/>
    </location>
</feature>
<dbReference type="RefSeq" id="WP_166919918.1">
    <property type="nucleotide sequence ID" value="NZ_JAASRN010000002.1"/>
</dbReference>
<keyword evidence="4" id="KW-0472">Membrane</keyword>
<feature type="transmembrane region" description="Helical" evidence="4">
    <location>
        <begin position="6"/>
        <end position="22"/>
    </location>
</feature>
<sequence>MNKSQIIVGIGGIAMMGFLYALPRQIVKKPAAPASTATAKAPTAQENSRDELHANMQLSEASLAQIKRLKEAWIQAKASEKPLWADSLAMAFYQAGRFDSAAYYMAWKAERSQSIQDKLRAADAYYEAFRFAMDVERANRFGEQARALYQQVLNENPTLLDAKAKMAMTYVTTSEPMQGIQMLLNILQTNPNHELALYNLGLLSMQRGAYDKATQRFEHLLEVNPQHAEAYLLLAESYLNLGKPKEAKATLQKALEHLQDPTAKAQIEQAMQELN</sequence>
<dbReference type="Proteomes" id="UP000537126">
    <property type="component" value="Unassembled WGS sequence"/>
</dbReference>
<proteinExistence type="predicted"/>
<dbReference type="Gene3D" id="1.25.40.10">
    <property type="entry name" value="Tetratricopeptide repeat domain"/>
    <property type="match status" value="1"/>
</dbReference>
<dbReference type="InterPro" id="IPR019734">
    <property type="entry name" value="TPR_rpt"/>
</dbReference>
<dbReference type="PANTHER" id="PTHR45586:SF1">
    <property type="entry name" value="LIPOPOLYSACCHARIDE ASSEMBLY PROTEIN B"/>
    <property type="match status" value="1"/>
</dbReference>
<dbReference type="AlphaFoldDB" id="A0A846MSN3"/>
<evidence type="ECO:0000256" key="4">
    <source>
        <dbReference type="SAM" id="Phobius"/>
    </source>
</evidence>
<comment type="caution">
    <text evidence="5">The sequence shown here is derived from an EMBL/GenBank/DDBJ whole genome shotgun (WGS) entry which is preliminary data.</text>
</comment>